<dbReference type="AlphaFoldDB" id="Q570F6"/>
<feature type="non-terminal residue" evidence="1">
    <location>
        <position position="1"/>
    </location>
</feature>
<evidence type="ECO:0000313" key="1">
    <source>
        <dbReference type="EMBL" id="BAD93932.1"/>
    </source>
</evidence>
<name>Q570F6_ARATH</name>
<proteinExistence type="evidence at transcript level"/>
<reference evidence="1" key="1">
    <citation type="submission" date="2005-03" db="EMBL/GenBank/DDBJ databases">
        <title>Large-scale analysis of RIKEN Arabidopsis full-length (RAFL) cDNAs.</title>
        <authorList>
            <person name="Totoki Y."/>
            <person name="Seki M."/>
            <person name="Ishida J."/>
            <person name="Nakajima M."/>
            <person name="Enju A."/>
            <person name="Kamiya A."/>
            <person name="Narusaka M."/>
            <person name="Shin-i T."/>
            <person name="Nakagawa M."/>
            <person name="Sakamoto N."/>
            <person name="Oishi K."/>
            <person name="Kohara Y."/>
            <person name="Kobayashi M."/>
            <person name="Toyoda A."/>
            <person name="Sakaki Y."/>
            <person name="Sakurai T."/>
            <person name="Iida K."/>
            <person name="Akiyama K."/>
            <person name="Satou M."/>
            <person name="Toyoda T."/>
            <person name="Konagaya A."/>
            <person name="Carninci P."/>
            <person name="Kawai J."/>
            <person name="Hayashizaki Y."/>
            <person name="Shinozaki K."/>
        </authorList>
    </citation>
    <scope>NUCLEOTIDE SEQUENCE</scope>
</reference>
<dbReference type="EMBL" id="AK220752">
    <property type="protein sequence ID" value="BAD93932.1"/>
    <property type="molecule type" value="mRNA"/>
</dbReference>
<organism evidence="1">
    <name type="scientific">Arabidopsis thaliana</name>
    <name type="common">Mouse-ear cress</name>
    <dbReference type="NCBI Taxonomy" id="3702"/>
    <lineage>
        <taxon>Eukaryota</taxon>
        <taxon>Viridiplantae</taxon>
        <taxon>Streptophyta</taxon>
        <taxon>Embryophyta</taxon>
        <taxon>Tracheophyta</taxon>
        <taxon>Spermatophyta</taxon>
        <taxon>Magnoliopsida</taxon>
        <taxon>eudicotyledons</taxon>
        <taxon>Gunneridae</taxon>
        <taxon>Pentapetalae</taxon>
        <taxon>rosids</taxon>
        <taxon>malvids</taxon>
        <taxon>Brassicales</taxon>
        <taxon>Brassicaceae</taxon>
        <taxon>Camelineae</taxon>
        <taxon>Arabidopsis</taxon>
    </lineage>
</organism>
<sequence length="99" mass="10960">LSTKEFHGKYIKGLFLYISSSHENSTLQGELCTCSRCGDSMLSGSSGRHHTAATKPPGNHGLSESIIDFVRPTVAKIFPFQVYLWSTFDGWNYVLVVFG</sequence>
<protein>
    <submittedName>
        <fullName evidence="1">Uncharacterized protein</fullName>
    </submittedName>
</protein>
<accession>Q570F6</accession>